<protein>
    <submittedName>
        <fullName evidence="1">Uncharacterized protein</fullName>
    </submittedName>
</protein>
<dbReference type="Proteomes" id="UP000030732">
    <property type="component" value="Segment"/>
</dbReference>
<keyword evidence="2" id="KW-1185">Reference proteome</keyword>
<evidence type="ECO:0000313" key="1">
    <source>
        <dbReference type="EMBL" id="CEK40669.1"/>
    </source>
</evidence>
<proteinExistence type="predicted"/>
<dbReference type="GeneID" id="26646746"/>
<gene>
    <name evidence="1" type="ORF">PHICD505_20042</name>
</gene>
<organism evidence="1 2">
    <name type="scientific">Clostridium phage phiCD505</name>
    <dbReference type="NCBI Taxonomy" id="1582154"/>
    <lineage>
        <taxon>Viruses</taxon>
        <taxon>Duplodnaviria</taxon>
        <taxon>Heunggongvirae</taxon>
        <taxon>Uroviricota</taxon>
        <taxon>Caudoviricetes</taxon>
        <taxon>Colneyvirus</taxon>
        <taxon>Colneyvirus CD505</taxon>
    </lineage>
</organism>
<sequence>MNENENMSLYVSKLKEVLKNNSEEYKKIRAKINEIYNLNEKKE</sequence>
<evidence type="ECO:0000313" key="2">
    <source>
        <dbReference type="Proteomes" id="UP000030732"/>
    </source>
</evidence>
<accession>A0A0A8WJ08</accession>
<dbReference type="OrthoDB" id="38958at10239"/>
<dbReference type="EMBL" id="LN681539">
    <property type="protein sequence ID" value="CEK40669.1"/>
    <property type="molecule type" value="Genomic_DNA"/>
</dbReference>
<dbReference type="KEGG" id="vg:26646746"/>
<dbReference type="RefSeq" id="YP_009195804.1">
    <property type="nucleotide sequence ID" value="NC_028764.1"/>
</dbReference>
<name>A0A0A8WJ08_9CAUD</name>
<reference evidence="1 2" key="1">
    <citation type="submission" date="2014-12" db="EMBL/GenBank/DDBJ databases">
        <title>Whole Genome Sequence and Molecular Characterization of Siphoviridae / Myoviridae Phage Infecting Clostridium difficile.</title>
        <authorList>
            <person name="Monot M."/>
        </authorList>
    </citation>
    <scope>NUCLEOTIDE SEQUENCE [LARGE SCALE GENOMIC DNA]</scope>
</reference>